<feature type="transmembrane region" description="Helical" evidence="1">
    <location>
        <begin position="292"/>
        <end position="309"/>
    </location>
</feature>
<reference evidence="2 3" key="1">
    <citation type="submission" date="2024-02" db="EMBL/GenBank/DDBJ databases">
        <authorList>
            <person name="Saticioglu I.B."/>
        </authorList>
    </citation>
    <scope>NUCLEOTIDE SEQUENCE [LARGE SCALE GENOMIC DNA]</scope>
    <source>
        <strain evidence="2 3">Mu-80</strain>
    </source>
</reference>
<keyword evidence="1" id="KW-1133">Transmembrane helix</keyword>
<feature type="transmembrane region" description="Helical" evidence="1">
    <location>
        <begin position="189"/>
        <end position="210"/>
    </location>
</feature>
<feature type="transmembrane region" description="Helical" evidence="1">
    <location>
        <begin position="241"/>
        <end position="261"/>
    </location>
</feature>
<keyword evidence="1" id="KW-0812">Transmembrane</keyword>
<feature type="transmembrane region" description="Helical" evidence="1">
    <location>
        <begin position="37"/>
        <end position="59"/>
    </location>
</feature>
<accession>A0ABU8L9J4</accession>
<evidence type="ECO:0000313" key="3">
    <source>
        <dbReference type="Proteomes" id="UP001371224"/>
    </source>
</evidence>
<feature type="transmembrane region" description="Helical" evidence="1">
    <location>
        <begin position="12"/>
        <end position="30"/>
    </location>
</feature>
<dbReference type="Proteomes" id="UP001371224">
    <property type="component" value="Unassembled WGS sequence"/>
</dbReference>
<comment type="caution">
    <text evidence="2">The sequence shown here is derived from an EMBL/GenBank/DDBJ whole genome shotgun (WGS) entry which is preliminary data.</text>
</comment>
<dbReference type="EMBL" id="JBBDGM010000002">
    <property type="protein sequence ID" value="MEJ1087393.1"/>
    <property type="molecule type" value="Genomic_DNA"/>
</dbReference>
<dbReference type="Pfam" id="PF20176">
    <property type="entry name" value="DUF6541"/>
    <property type="match status" value="1"/>
</dbReference>
<gene>
    <name evidence="2" type="ORF">WDU99_03575</name>
</gene>
<feature type="transmembrane region" description="Helical" evidence="1">
    <location>
        <begin position="217"/>
        <end position="235"/>
    </location>
</feature>
<feature type="transmembrane region" description="Helical" evidence="1">
    <location>
        <begin position="361"/>
        <end position="385"/>
    </location>
</feature>
<evidence type="ECO:0000313" key="2">
    <source>
        <dbReference type="EMBL" id="MEJ1087393.1"/>
    </source>
</evidence>
<keyword evidence="1" id="KW-0472">Membrane</keyword>
<protein>
    <submittedName>
        <fullName evidence="2">DUF6541 family protein</fullName>
    </submittedName>
</protein>
<organism evidence="2 3">
    <name type="scientific">Microbacterium bandirmense</name>
    <dbReference type="NCBI Taxonomy" id="3122050"/>
    <lineage>
        <taxon>Bacteria</taxon>
        <taxon>Bacillati</taxon>
        <taxon>Actinomycetota</taxon>
        <taxon>Actinomycetes</taxon>
        <taxon>Micrococcales</taxon>
        <taxon>Microbacteriaceae</taxon>
        <taxon>Microbacterium</taxon>
    </lineage>
</organism>
<name>A0ABU8L9J4_9MICO</name>
<feature type="transmembrane region" description="Helical" evidence="1">
    <location>
        <begin position="466"/>
        <end position="485"/>
    </location>
</feature>
<feature type="transmembrane region" description="Helical" evidence="1">
    <location>
        <begin position="392"/>
        <end position="411"/>
    </location>
</feature>
<feature type="transmembrane region" description="Helical" evidence="1">
    <location>
        <begin position="65"/>
        <end position="85"/>
    </location>
</feature>
<dbReference type="InterPro" id="IPR046671">
    <property type="entry name" value="DUF6541"/>
</dbReference>
<feature type="transmembrane region" description="Helical" evidence="1">
    <location>
        <begin position="431"/>
        <end position="454"/>
    </location>
</feature>
<keyword evidence="3" id="KW-1185">Reference proteome</keyword>
<proteinExistence type="predicted"/>
<sequence>MSADWLGQVPAFAVAAAILILPGLPAALLLRLRGILALGGALVISLASVGAGSLLGPVIGLPWSIVPVLIVAAVITALAAVLSFIRRGRSEILGSDLGAGVWIGVAAAAIGWILIIAVGIAGAAHPTQLYDGLFHLNAVEFIVKNGDASPFHMTMVLPGTTTTFYPTLWHALVALIVPFSSAVVPATNVMTITCIALIWPVSLAALASVLFPRRRAAAVMTPLLAFGFSVFPIGFLNWGVLYPNLIGALQIPLVLAFTILACRSALPWPQRIGITLLAIAAMSATALGHPSALLGAIALLLPFGAWCAWSIAKDGGRSTRIFVSIAAVAVLFLVVAVWRAANVSTHEWLPNDTLGQALGEVAFLSPVGRATGFLVGPLAIVGIWTTVRNRRWWILASHAVAICLYLVSTWLPVLWLRSEIVGLWYDDTTRVAVLLAMIGLPLAGLGAAVTWDWLRSLKERGHTRRAVAIGVIIILLGLTHLNALINDVKFMRNVSFRFDVESQGLSADEAALFSEAADLLRPDDLVVGDPLTGAALLYAYTGHDVVFPHVTGRYGADATTLARSLNTGSAEVCAAIDRLGVTHALDFGDRELYENHYTTYDGLHDLADSPILTKVASVGGDAVLYEVTGCR</sequence>
<dbReference type="RefSeq" id="WP_337331061.1">
    <property type="nucleotide sequence ID" value="NZ_JBBDGM010000002.1"/>
</dbReference>
<feature type="transmembrane region" description="Helical" evidence="1">
    <location>
        <begin position="97"/>
        <end position="124"/>
    </location>
</feature>
<evidence type="ECO:0000256" key="1">
    <source>
        <dbReference type="SAM" id="Phobius"/>
    </source>
</evidence>
<feature type="transmembrane region" description="Helical" evidence="1">
    <location>
        <begin position="321"/>
        <end position="341"/>
    </location>
</feature>